<keyword evidence="4" id="KW-1185">Reference proteome</keyword>
<name>A0A6L7F1I6_9ACTN</name>
<evidence type="ECO:0000313" key="3">
    <source>
        <dbReference type="EMBL" id="MXG90332.1"/>
    </source>
</evidence>
<feature type="compositionally biased region" description="Low complexity" evidence="1">
    <location>
        <begin position="16"/>
        <end position="41"/>
    </location>
</feature>
<gene>
    <name evidence="3" type="ORF">GRQ65_12315</name>
</gene>
<keyword evidence="2" id="KW-1133">Transmembrane helix</keyword>
<dbReference type="Pfam" id="PF04977">
    <property type="entry name" value="DivIC"/>
    <property type="match status" value="1"/>
</dbReference>
<feature type="region of interest" description="Disordered" evidence="1">
    <location>
        <begin position="1"/>
        <end position="50"/>
    </location>
</feature>
<reference evidence="3 4" key="1">
    <citation type="submission" date="2019-12" db="EMBL/GenBank/DDBJ databases">
        <authorList>
            <person name="Kun Z."/>
        </authorList>
    </citation>
    <scope>NUCLEOTIDE SEQUENCE [LARGE SCALE GENOMIC DNA]</scope>
    <source>
        <strain evidence="3 4">YIM 123512</strain>
    </source>
</reference>
<sequence>MARDRSRGPRGRTGPGRRPGAPRAPRAAATSTTSTTHPARPGASAATRPRSRLTMRAAVLVLVLAVLMLSYASSLRAYLQQRSHINDLKASIAEREAAIDALDDEKQRWNDPAYVEQQARERLGYVMPGEKTYIVLGADGLPLEPVAELPDPTTVLRSTPQAWWDGAWDTMETAGNPPRIGKPPVTEIDGTGKGTGGEASRGEEPEAP</sequence>
<feature type="transmembrane region" description="Helical" evidence="2">
    <location>
        <begin position="57"/>
        <end position="79"/>
    </location>
</feature>
<evidence type="ECO:0000313" key="4">
    <source>
        <dbReference type="Proteomes" id="UP000473325"/>
    </source>
</evidence>
<feature type="region of interest" description="Disordered" evidence="1">
    <location>
        <begin position="171"/>
        <end position="208"/>
    </location>
</feature>
<comment type="caution">
    <text evidence="3">The sequence shown here is derived from an EMBL/GenBank/DDBJ whole genome shotgun (WGS) entry which is preliminary data.</text>
</comment>
<dbReference type="AlphaFoldDB" id="A0A6L7F1I6"/>
<keyword evidence="2" id="KW-0812">Transmembrane</keyword>
<evidence type="ECO:0000256" key="1">
    <source>
        <dbReference type="SAM" id="MobiDB-lite"/>
    </source>
</evidence>
<dbReference type="Proteomes" id="UP000473325">
    <property type="component" value="Unassembled WGS sequence"/>
</dbReference>
<dbReference type="EMBL" id="WUEK01000007">
    <property type="protein sequence ID" value="MXG90332.1"/>
    <property type="molecule type" value="Genomic_DNA"/>
</dbReference>
<dbReference type="RefSeq" id="WP_160878278.1">
    <property type="nucleotide sequence ID" value="NZ_WUEK01000007.1"/>
</dbReference>
<dbReference type="InterPro" id="IPR007060">
    <property type="entry name" value="FtsL/DivIC"/>
</dbReference>
<organism evidence="3 4">
    <name type="scientific">Nocardioides flavescens</name>
    <dbReference type="NCBI Taxonomy" id="2691959"/>
    <lineage>
        <taxon>Bacteria</taxon>
        <taxon>Bacillati</taxon>
        <taxon>Actinomycetota</taxon>
        <taxon>Actinomycetes</taxon>
        <taxon>Propionibacteriales</taxon>
        <taxon>Nocardioidaceae</taxon>
        <taxon>Nocardioides</taxon>
    </lineage>
</organism>
<keyword evidence="2" id="KW-0472">Membrane</keyword>
<proteinExistence type="predicted"/>
<evidence type="ECO:0000256" key="2">
    <source>
        <dbReference type="SAM" id="Phobius"/>
    </source>
</evidence>
<protein>
    <submittedName>
        <fullName evidence="3">Septum formation initiator family protein</fullName>
    </submittedName>
</protein>
<accession>A0A6L7F1I6</accession>